<dbReference type="PANTHER" id="PTHR46796:SF7">
    <property type="entry name" value="ARAC FAMILY TRANSCRIPTIONAL REGULATOR"/>
    <property type="match status" value="1"/>
</dbReference>
<evidence type="ECO:0000256" key="3">
    <source>
        <dbReference type="ARBA" id="ARBA00023163"/>
    </source>
</evidence>
<dbReference type="InterPro" id="IPR018060">
    <property type="entry name" value="HTH_AraC"/>
</dbReference>
<protein>
    <submittedName>
        <fullName evidence="5">AraC family transcriptional regulator</fullName>
    </submittedName>
</protein>
<feature type="domain" description="HTH araC/xylS-type" evidence="4">
    <location>
        <begin position="175"/>
        <end position="272"/>
    </location>
</feature>
<dbReference type="PANTHER" id="PTHR46796">
    <property type="entry name" value="HTH-TYPE TRANSCRIPTIONAL ACTIVATOR RHAS-RELATED"/>
    <property type="match status" value="1"/>
</dbReference>
<organism evidence="5 6">
    <name type="scientific">Agaribacter flavus</name>
    <dbReference type="NCBI Taxonomy" id="1902781"/>
    <lineage>
        <taxon>Bacteria</taxon>
        <taxon>Pseudomonadati</taxon>
        <taxon>Pseudomonadota</taxon>
        <taxon>Gammaproteobacteria</taxon>
        <taxon>Alteromonadales</taxon>
        <taxon>Alteromonadaceae</taxon>
        <taxon>Agaribacter</taxon>
    </lineage>
</organism>
<dbReference type="EMBL" id="JBHRSW010000004">
    <property type="protein sequence ID" value="MFC3120042.1"/>
    <property type="molecule type" value="Genomic_DNA"/>
</dbReference>
<dbReference type="PROSITE" id="PS01124">
    <property type="entry name" value="HTH_ARAC_FAMILY_2"/>
    <property type="match status" value="1"/>
</dbReference>
<evidence type="ECO:0000313" key="5">
    <source>
        <dbReference type="EMBL" id="MFC3120042.1"/>
    </source>
</evidence>
<proteinExistence type="predicted"/>
<dbReference type="SMART" id="SM00342">
    <property type="entry name" value="HTH_ARAC"/>
    <property type="match status" value="1"/>
</dbReference>
<keyword evidence="3" id="KW-0804">Transcription</keyword>
<evidence type="ECO:0000256" key="2">
    <source>
        <dbReference type="ARBA" id="ARBA00023125"/>
    </source>
</evidence>
<dbReference type="Pfam" id="PF12833">
    <property type="entry name" value="HTH_18"/>
    <property type="match status" value="1"/>
</dbReference>
<reference evidence="6" key="1">
    <citation type="journal article" date="2019" name="Int. J. Syst. Evol. Microbiol.">
        <title>The Global Catalogue of Microorganisms (GCM) 10K type strain sequencing project: providing services to taxonomists for standard genome sequencing and annotation.</title>
        <authorList>
            <consortium name="The Broad Institute Genomics Platform"/>
            <consortium name="The Broad Institute Genome Sequencing Center for Infectious Disease"/>
            <person name="Wu L."/>
            <person name="Ma J."/>
        </authorList>
    </citation>
    <scope>NUCLEOTIDE SEQUENCE [LARGE SCALE GENOMIC DNA]</scope>
    <source>
        <strain evidence="6">KCTC 52473</strain>
    </source>
</reference>
<comment type="caution">
    <text evidence="5">The sequence shown here is derived from an EMBL/GenBank/DDBJ whole genome shotgun (WGS) entry which is preliminary data.</text>
</comment>
<dbReference type="InterPro" id="IPR050204">
    <property type="entry name" value="AraC_XylS_family_regulators"/>
</dbReference>
<sequence length="277" mass="30587">MDLLSNLLQHFSLNADVFFSGNLCGLHGFDDEDSCSGHLHLLKQGSLVVKDGKGYEKTLSEPSLIYFPRAHSHSLIADNGLGADLVCARIDYFGGQRSPIINALPSILEYPIESTGLLGQSARWVFDEAFAERSGKTLVLNRLCDIFIVNVLRKLLEEGVFKEGMMAGLANPQLAKVLVAIHAQPQDKWSLVKMAECCAMSRSKFSDLFKQVVGQTPLDYLTEWRITIAQNLIAKQQNMDLVAHQVGYENGSALARVFRKKIGCSPKAWLMASQSQA</sequence>
<evidence type="ECO:0000259" key="4">
    <source>
        <dbReference type="PROSITE" id="PS01124"/>
    </source>
</evidence>
<dbReference type="RefSeq" id="WP_376918186.1">
    <property type="nucleotide sequence ID" value="NZ_JBHRSW010000004.1"/>
</dbReference>
<gene>
    <name evidence="5" type="ORF">ACFOHL_00240</name>
</gene>
<dbReference type="InterPro" id="IPR032783">
    <property type="entry name" value="AraC_lig"/>
</dbReference>
<evidence type="ECO:0000313" key="6">
    <source>
        <dbReference type="Proteomes" id="UP001595478"/>
    </source>
</evidence>
<keyword evidence="6" id="KW-1185">Reference proteome</keyword>
<dbReference type="InterPro" id="IPR009057">
    <property type="entry name" value="Homeodomain-like_sf"/>
</dbReference>
<accession>A0ABV7FNF5</accession>
<keyword evidence="2" id="KW-0238">DNA-binding</keyword>
<name>A0ABV7FNF5_9ALTE</name>
<dbReference type="Proteomes" id="UP001595478">
    <property type="component" value="Unassembled WGS sequence"/>
</dbReference>
<dbReference type="Gene3D" id="1.10.10.60">
    <property type="entry name" value="Homeodomain-like"/>
    <property type="match status" value="2"/>
</dbReference>
<keyword evidence="1" id="KW-0805">Transcription regulation</keyword>
<dbReference type="Pfam" id="PF12852">
    <property type="entry name" value="Cupin_6"/>
    <property type="match status" value="1"/>
</dbReference>
<evidence type="ECO:0000256" key="1">
    <source>
        <dbReference type="ARBA" id="ARBA00023015"/>
    </source>
</evidence>
<dbReference type="SUPFAM" id="SSF46689">
    <property type="entry name" value="Homeodomain-like"/>
    <property type="match status" value="2"/>
</dbReference>